<sequence>MSRVEINSSSEDMCNADRKRQHRRVKVKKKEKSKLAIEWWREANSTGGGQEDEIIGAEMKLTEQLIDPA</sequence>
<keyword evidence="3" id="KW-1185">Reference proteome</keyword>
<protein>
    <submittedName>
        <fullName evidence="2">Uncharacterized protein</fullName>
    </submittedName>
</protein>
<evidence type="ECO:0000256" key="1">
    <source>
        <dbReference type="SAM" id="MobiDB-lite"/>
    </source>
</evidence>
<evidence type="ECO:0000313" key="2">
    <source>
        <dbReference type="EMBL" id="KAI3963693.1"/>
    </source>
</evidence>
<proteinExistence type="predicted"/>
<comment type="caution">
    <text evidence="2">The sequence shown here is derived from an EMBL/GenBank/DDBJ whole genome shotgun (WGS) entry which is preliminary data.</text>
</comment>
<dbReference type="EMBL" id="JAJJMB010000025">
    <property type="protein sequence ID" value="KAI3963693.1"/>
    <property type="molecule type" value="Genomic_DNA"/>
</dbReference>
<organism evidence="2 3">
    <name type="scientific">Papaver atlanticum</name>
    <dbReference type="NCBI Taxonomy" id="357466"/>
    <lineage>
        <taxon>Eukaryota</taxon>
        <taxon>Viridiplantae</taxon>
        <taxon>Streptophyta</taxon>
        <taxon>Embryophyta</taxon>
        <taxon>Tracheophyta</taxon>
        <taxon>Spermatophyta</taxon>
        <taxon>Magnoliopsida</taxon>
        <taxon>Ranunculales</taxon>
        <taxon>Papaveraceae</taxon>
        <taxon>Papaveroideae</taxon>
        <taxon>Papaver</taxon>
    </lineage>
</organism>
<name>A0AAD4Y0C4_9MAGN</name>
<accession>A0AAD4Y0C4</accession>
<feature type="region of interest" description="Disordered" evidence="1">
    <location>
        <begin position="1"/>
        <end position="27"/>
    </location>
</feature>
<gene>
    <name evidence="2" type="ORF">MKW98_021933</name>
</gene>
<reference evidence="2" key="1">
    <citation type="submission" date="2022-04" db="EMBL/GenBank/DDBJ databases">
        <title>A functionally conserved STORR gene fusion in Papaver species that diverged 16.8 million years ago.</title>
        <authorList>
            <person name="Catania T."/>
        </authorList>
    </citation>
    <scope>NUCLEOTIDE SEQUENCE</scope>
    <source>
        <strain evidence="2">S-188037</strain>
    </source>
</reference>
<feature type="compositionally biased region" description="Polar residues" evidence="1">
    <location>
        <begin position="1"/>
        <end position="12"/>
    </location>
</feature>
<dbReference type="Proteomes" id="UP001202328">
    <property type="component" value="Unassembled WGS sequence"/>
</dbReference>
<evidence type="ECO:0000313" key="3">
    <source>
        <dbReference type="Proteomes" id="UP001202328"/>
    </source>
</evidence>
<dbReference type="AlphaFoldDB" id="A0AAD4Y0C4"/>